<keyword evidence="2" id="KW-0614">Plasmid</keyword>
<dbReference type="Gene3D" id="3.40.50.300">
    <property type="entry name" value="P-loop containing nucleotide triphosphate hydrolases"/>
    <property type="match status" value="1"/>
</dbReference>
<dbReference type="SUPFAM" id="SSF52540">
    <property type="entry name" value="P-loop containing nucleoside triphosphate hydrolases"/>
    <property type="match status" value="1"/>
</dbReference>
<dbReference type="InterPro" id="IPR027417">
    <property type="entry name" value="P-loop_NTPase"/>
</dbReference>
<feature type="compositionally biased region" description="Basic and acidic residues" evidence="1">
    <location>
        <begin position="257"/>
        <end position="289"/>
    </location>
</feature>
<geneLocation type="plasmid" evidence="2 3">
    <name>1</name>
</geneLocation>
<proteinExistence type="predicted"/>
<organism evidence="2 3">
    <name type="scientific">Roseomonas gilardii</name>
    <dbReference type="NCBI Taxonomy" id="257708"/>
    <lineage>
        <taxon>Bacteria</taxon>
        <taxon>Pseudomonadati</taxon>
        <taxon>Pseudomonadota</taxon>
        <taxon>Alphaproteobacteria</taxon>
        <taxon>Acetobacterales</taxon>
        <taxon>Roseomonadaceae</taxon>
        <taxon>Roseomonas</taxon>
    </lineage>
</organism>
<dbReference type="Proteomes" id="UP000185494">
    <property type="component" value="Chromosome 1"/>
</dbReference>
<accession>A0A1L7AN94</accession>
<evidence type="ECO:0000256" key="1">
    <source>
        <dbReference type="SAM" id="MobiDB-lite"/>
    </source>
</evidence>
<protein>
    <recommendedName>
        <fullName evidence="4">Conjugal transfer relaxase TraA</fullName>
    </recommendedName>
</protein>
<dbReference type="RefSeq" id="WP_075800924.1">
    <property type="nucleotide sequence ID" value="NZ_CP015585.1"/>
</dbReference>
<dbReference type="AlphaFoldDB" id="A0A1L7AN94"/>
<dbReference type="KEGG" id="rgi:RGI145_23045"/>
<evidence type="ECO:0000313" key="2">
    <source>
        <dbReference type="EMBL" id="APT60222.1"/>
    </source>
</evidence>
<dbReference type="EMBL" id="CP015585">
    <property type="protein sequence ID" value="APT60222.1"/>
    <property type="molecule type" value="Genomic_DNA"/>
</dbReference>
<name>A0A1L7AN94_9PROT</name>
<sequence>MLRAEAAFQTGRGLRAFVTGDRLVFLKNDRDLGVKNGTLATVEQAAPGRLVARLDGGVRVSVEQARYTQIDHGYAVTLHKAQGATVDRAWVLASGGMDRHLAYVGMTRHRDAVTLYAGRDDFRDEAALTRRLGRARPKVSSLDFAERRGFATEKAWAENARAWMEHGREWLEALWGRAEQAIVVMRERFAGLTQPEPAESQERGTSLREFFRPAAAAPDRSERLRAAFGREQAADPGQEAEARRQALRESFAPTKPAEPKTAEQLRQALRERDPPAVERGRDQDRDQER</sequence>
<feature type="region of interest" description="Disordered" evidence="1">
    <location>
        <begin position="193"/>
        <end position="289"/>
    </location>
</feature>
<dbReference type="CDD" id="cd18809">
    <property type="entry name" value="SF1_C_RecD"/>
    <property type="match status" value="1"/>
</dbReference>
<evidence type="ECO:0008006" key="4">
    <source>
        <dbReference type="Google" id="ProtNLM"/>
    </source>
</evidence>
<evidence type="ECO:0000313" key="3">
    <source>
        <dbReference type="Proteomes" id="UP000185494"/>
    </source>
</evidence>
<reference evidence="2 3" key="1">
    <citation type="submission" date="2016-05" db="EMBL/GenBank/DDBJ databases">
        <title>Complete Genome and Methylome Analysis of Psychrotrophic Bacterial Isolates from Antarctic Lake Untersee.</title>
        <authorList>
            <person name="Fomenkov A."/>
            <person name="Akimov V.N."/>
            <person name="Vasilyeva L.V."/>
            <person name="Andersen D."/>
            <person name="Vincze T."/>
            <person name="Roberts R.J."/>
        </authorList>
    </citation>
    <scope>NUCLEOTIDE SEQUENCE [LARGE SCALE GENOMIC DNA]</scope>
    <source>
        <strain evidence="2 3">U14-5</strain>
        <plasmid evidence="3">Plasmid 1</plasmid>
    </source>
</reference>
<gene>
    <name evidence="2" type="ORF">RGI145_23045</name>
</gene>
<feature type="compositionally biased region" description="Basic and acidic residues" evidence="1">
    <location>
        <begin position="200"/>
        <end position="211"/>
    </location>
</feature>
<dbReference type="Gene3D" id="2.30.30.940">
    <property type="match status" value="1"/>
</dbReference>